<dbReference type="PANTHER" id="PTHR32063:SF33">
    <property type="entry name" value="RND SUPERFAMILY EFFLUX PUMP PERMEASE COMPONENT"/>
    <property type="match status" value="1"/>
</dbReference>
<dbReference type="KEGG" id="gfm:Enr17x_22140"/>
<dbReference type="AlphaFoldDB" id="A0A518IAQ1"/>
<dbReference type="Gene3D" id="3.30.70.1320">
    <property type="entry name" value="Multidrug efflux transporter AcrB pore domain like"/>
    <property type="match status" value="1"/>
</dbReference>
<dbReference type="Gene3D" id="3.30.70.1430">
    <property type="entry name" value="Multidrug efflux transporter AcrB pore domain"/>
    <property type="match status" value="2"/>
</dbReference>
<name>A0A518IAQ1_9PLAN</name>
<feature type="transmembrane region" description="Helical" evidence="2">
    <location>
        <begin position="1006"/>
        <end position="1039"/>
    </location>
</feature>
<accession>A0A518IAQ1</accession>
<protein>
    <submittedName>
        <fullName evidence="3">Multidrug resistance protein MdtB</fullName>
    </submittedName>
</protein>
<keyword evidence="2" id="KW-1133">Transmembrane helix</keyword>
<dbReference type="SUPFAM" id="SSF82866">
    <property type="entry name" value="Multidrug efflux transporter AcrB transmembrane domain"/>
    <property type="match status" value="2"/>
</dbReference>
<dbReference type="Proteomes" id="UP000318313">
    <property type="component" value="Chromosome"/>
</dbReference>
<feature type="transmembrane region" description="Helical" evidence="2">
    <location>
        <begin position="14"/>
        <end position="33"/>
    </location>
</feature>
<feature type="transmembrane region" description="Helical" evidence="2">
    <location>
        <begin position="885"/>
        <end position="904"/>
    </location>
</feature>
<feature type="compositionally biased region" description="Polar residues" evidence="1">
    <location>
        <begin position="1069"/>
        <end position="1080"/>
    </location>
</feature>
<dbReference type="SUPFAM" id="SSF82693">
    <property type="entry name" value="Multidrug efflux transporter AcrB pore domain, PN1, PN2, PC1 and PC2 subdomains"/>
    <property type="match status" value="2"/>
</dbReference>
<dbReference type="PRINTS" id="PR00702">
    <property type="entry name" value="ACRIFLAVINRP"/>
</dbReference>
<dbReference type="SUPFAM" id="SSF82714">
    <property type="entry name" value="Multidrug efflux transporter AcrB TolC docking domain, DN and DC subdomains"/>
    <property type="match status" value="2"/>
</dbReference>
<feature type="transmembrane region" description="Helical" evidence="2">
    <location>
        <begin position="360"/>
        <end position="379"/>
    </location>
</feature>
<dbReference type="Gene3D" id="3.30.70.1440">
    <property type="entry name" value="Multidrug efflux transporter AcrB pore domain"/>
    <property type="match status" value="1"/>
</dbReference>
<feature type="transmembrane region" description="Helical" evidence="2">
    <location>
        <begin position="459"/>
        <end position="476"/>
    </location>
</feature>
<evidence type="ECO:0000256" key="1">
    <source>
        <dbReference type="SAM" id="MobiDB-lite"/>
    </source>
</evidence>
<sequence>MRSIIKWAINNSPAMNTLMITVLGVGLVSLTLMRREVFPEFELEIILVSVPYPGASPDEVEEGICQKMEEAVRSIDGIKKMTSIANEGSGSLVLELRADVPDVQKILNEVRSEIDRIPSFPELAEDPEVQQITFRQVAIEVAVIGPDEEGANSEWELRSVSERIRDELLQLKSVSQANIAGARDYQIDIEIPEATLRKYGLTLQDVARTVRRENLELPGGKLITDSQVLLLRGKNKHLIGSEIEKIPLVTEPGGVVLTVGDIGRVQDDFSDTTMISEIDGKPALSIAVERTAQEDLLAIVEQVREYVKTANLPPGYSLKLWKDQSIDVRDRMSLLSRNGLQGLILVFITLTIFLEFRLAFWVALGIPISMFGACIVLYYTGQTLNMLSMFAFLMALGIVVDDAIVVGENIYEHRQMGKSFHVAAIDGATEVLPSVCASVTTTVIAFMPLLFVSGIMGKFIAVMPIAVIAMLVISLLESTFILPCHLAHGKQASAQGVDQSPDSSEGFVGRKLNKFIERIYLPVLKAALNYPSSALAVAGALMLLSAGLILGGFAPFNIFPKTDYRMIEATVEFPDGTPQSITGEATRKIQEIFEELDQDYQKKHGNSLIKLVRRNVGFGTRDESGGGLGGSVEGSHIGKVSVEIVEAEERTLGSEEILDLWRERVGEVPGVDRLTFNSPSMGPGGKPIEFKLLADAEHLNELEAAVEACKQELATYPGVKDINDDSSPGKWEFQIKIKDKARAMGVPLADVAETVRATYYGEEVMRLQRGRHEVKLMVRYPEEERRSLMGFDDIRIRTGDGSERPITELAEIDVKRGYSEINRIDQQRSITVYSDLNEKEGNAREIVQALKKPGGFMDQLLVQYPDVRVRWEGQQEQTDESVNSLIVGLLIAMASMFALLTVEFRSYVQPLIILGIIPFGIIGAVFGHAILGMELTLFSLFGLVALTGVVVNDSIVLIDFINHRIADGLPLKAALLDAGQRRFRPVLLTSMTTIVGLAPILKETSFQAQIIIPMAASLIFGLMLATVLVLFLIPTYYYLYARAMGAKPDEPWVRKSDGNEDEAGYNVGERQSSGIMPIQT</sequence>
<dbReference type="Pfam" id="PF00873">
    <property type="entry name" value="ACR_tran"/>
    <property type="match status" value="1"/>
</dbReference>
<feature type="region of interest" description="Disordered" evidence="1">
    <location>
        <begin position="1057"/>
        <end position="1080"/>
    </location>
</feature>
<proteinExistence type="predicted"/>
<feature type="transmembrane region" description="Helical" evidence="2">
    <location>
        <begin position="911"/>
        <end position="931"/>
    </location>
</feature>
<dbReference type="EMBL" id="CP037452">
    <property type="protein sequence ID" value="QDV50176.1"/>
    <property type="molecule type" value="Genomic_DNA"/>
</dbReference>
<evidence type="ECO:0000313" key="3">
    <source>
        <dbReference type="EMBL" id="QDV50176.1"/>
    </source>
</evidence>
<dbReference type="RefSeq" id="WP_145308489.1">
    <property type="nucleotide sequence ID" value="NZ_CP037452.1"/>
</dbReference>
<keyword evidence="2" id="KW-0812">Transmembrane</keyword>
<feature type="transmembrane region" description="Helical" evidence="2">
    <location>
        <begin position="937"/>
        <end position="961"/>
    </location>
</feature>
<dbReference type="GO" id="GO:0005886">
    <property type="term" value="C:plasma membrane"/>
    <property type="evidence" value="ECO:0007669"/>
    <property type="project" value="TreeGrafter"/>
</dbReference>
<gene>
    <name evidence="3" type="primary">mdtB</name>
    <name evidence="3" type="ORF">Enr17x_22140</name>
</gene>
<dbReference type="Gene3D" id="3.30.2090.10">
    <property type="entry name" value="Multidrug efflux transporter AcrB TolC docking domain, DN and DC subdomains"/>
    <property type="match status" value="2"/>
</dbReference>
<dbReference type="OrthoDB" id="9806532at2"/>
<organism evidence="3 4">
    <name type="scientific">Gimesia fumaroli</name>
    <dbReference type="NCBI Taxonomy" id="2527976"/>
    <lineage>
        <taxon>Bacteria</taxon>
        <taxon>Pseudomonadati</taxon>
        <taxon>Planctomycetota</taxon>
        <taxon>Planctomycetia</taxon>
        <taxon>Planctomycetales</taxon>
        <taxon>Planctomycetaceae</taxon>
        <taxon>Gimesia</taxon>
    </lineage>
</organism>
<keyword evidence="2" id="KW-0472">Membrane</keyword>
<dbReference type="InterPro" id="IPR001036">
    <property type="entry name" value="Acrflvin-R"/>
</dbReference>
<feature type="transmembrane region" description="Helical" evidence="2">
    <location>
        <begin position="431"/>
        <end position="452"/>
    </location>
</feature>
<dbReference type="GO" id="GO:0042910">
    <property type="term" value="F:xenobiotic transmembrane transporter activity"/>
    <property type="evidence" value="ECO:0007669"/>
    <property type="project" value="TreeGrafter"/>
</dbReference>
<dbReference type="Gene3D" id="1.20.1640.10">
    <property type="entry name" value="Multidrug efflux transporter AcrB transmembrane domain"/>
    <property type="match status" value="2"/>
</dbReference>
<reference evidence="3 4" key="1">
    <citation type="submission" date="2019-03" db="EMBL/GenBank/DDBJ databases">
        <title>Deep-cultivation of Planctomycetes and their phenomic and genomic characterization uncovers novel biology.</title>
        <authorList>
            <person name="Wiegand S."/>
            <person name="Jogler M."/>
            <person name="Boedeker C."/>
            <person name="Pinto D."/>
            <person name="Vollmers J."/>
            <person name="Rivas-Marin E."/>
            <person name="Kohn T."/>
            <person name="Peeters S.H."/>
            <person name="Heuer A."/>
            <person name="Rast P."/>
            <person name="Oberbeckmann S."/>
            <person name="Bunk B."/>
            <person name="Jeske O."/>
            <person name="Meyerdierks A."/>
            <person name="Storesund J.E."/>
            <person name="Kallscheuer N."/>
            <person name="Luecker S."/>
            <person name="Lage O.M."/>
            <person name="Pohl T."/>
            <person name="Merkel B.J."/>
            <person name="Hornburger P."/>
            <person name="Mueller R.-W."/>
            <person name="Bruemmer F."/>
            <person name="Labrenz M."/>
            <person name="Spormann A.M."/>
            <person name="Op den Camp H."/>
            <person name="Overmann J."/>
            <person name="Amann R."/>
            <person name="Jetten M.S.M."/>
            <person name="Mascher T."/>
            <person name="Medema M.H."/>
            <person name="Devos D.P."/>
            <person name="Kaster A.-K."/>
            <person name="Ovreas L."/>
            <person name="Rohde M."/>
            <person name="Galperin M.Y."/>
            <person name="Jogler C."/>
        </authorList>
    </citation>
    <scope>NUCLEOTIDE SEQUENCE [LARGE SCALE GENOMIC DNA]</scope>
    <source>
        <strain evidence="3 4">Enr17</strain>
    </source>
</reference>
<evidence type="ECO:0000313" key="4">
    <source>
        <dbReference type="Proteomes" id="UP000318313"/>
    </source>
</evidence>
<keyword evidence="4" id="KW-1185">Reference proteome</keyword>
<dbReference type="PANTHER" id="PTHR32063">
    <property type="match status" value="1"/>
</dbReference>
<evidence type="ECO:0000256" key="2">
    <source>
        <dbReference type="SAM" id="Phobius"/>
    </source>
</evidence>
<feature type="transmembrane region" description="Helical" evidence="2">
    <location>
        <begin position="391"/>
        <end position="411"/>
    </location>
</feature>
<dbReference type="InterPro" id="IPR027463">
    <property type="entry name" value="AcrB_DN_DC_subdom"/>
</dbReference>